<dbReference type="InterPro" id="IPR036041">
    <property type="entry name" value="Ribosome-inact_prot_sf"/>
</dbReference>
<dbReference type="GO" id="GO:0030598">
    <property type="term" value="F:rRNA N-glycosylase activity"/>
    <property type="evidence" value="ECO:0007669"/>
    <property type="project" value="InterPro"/>
</dbReference>
<evidence type="ECO:0000313" key="2">
    <source>
        <dbReference type="Proteomes" id="UP000184339"/>
    </source>
</evidence>
<proteinExistence type="predicted"/>
<gene>
    <name evidence="1" type="ORF">SAMN05192549_101307</name>
</gene>
<dbReference type="Proteomes" id="UP000184339">
    <property type="component" value="Unassembled WGS sequence"/>
</dbReference>
<accession>A0A1M7HX78</accession>
<dbReference type="InterPro" id="IPR016138">
    <property type="entry name" value="Ribosome_inactivat_prot_sub1"/>
</dbReference>
<dbReference type="Pfam" id="PF00161">
    <property type="entry name" value="RIP"/>
    <property type="match status" value="1"/>
</dbReference>
<protein>
    <submittedName>
        <fullName evidence="1">Ribosome inactivating protein</fullName>
    </submittedName>
</protein>
<dbReference type="AlphaFoldDB" id="A0A1M7HX78"/>
<name>A0A1M7HX78_9BURK</name>
<evidence type="ECO:0000313" key="1">
    <source>
        <dbReference type="EMBL" id="SHM32717.1"/>
    </source>
</evidence>
<dbReference type="InterPro" id="IPR001574">
    <property type="entry name" value="Ribosome_inactivat_prot"/>
</dbReference>
<keyword evidence="2" id="KW-1185">Reference proteome</keyword>
<dbReference type="GO" id="GO:0017148">
    <property type="term" value="P:negative regulation of translation"/>
    <property type="evidence" value="ECO:0007669"/>
    <property type="project" value="InterPro"/>
</dbReference>
<organism evidence="1 2">
    <name type="scientific">Duganella sacchari</name>
    <dbReference type="NCBI Taxonomy" id="551987"/>
    <lineage>
        <taxon>Bacteria</taxon>
        <taxon>Pseudomonadati</taxon>
        <taxon>Pseudomonadota</taxon>
        <taxon>Betaproteobacteria</taxon>
        <taxon>Burkholderiales</taxon>
        <taxon>Oxalobacteraceae</taxon>
        <taxon>Telluria group</taxon>
        <taxon>Duganella</taxon>
    </lineage>
</organism>
<sequence length="246" mass="26537">MLILQRGGRRGSQGSAQDLDFKFQVPDTPHARARLNAHDHDFPFGPEIRFRIPTRKILVHLYRVFCEFCVPKCKKRHVPRAPGSQHGGTYSADIGALRNTIRANGAVAHIQAIPVSHPLQPAANLTVFVNLAYQSNGALALGYAHPPLPNITDATLSNAVAALSGYNGGELNAALLDSLARVNVAVSEAARFSDVSGGVAGVLGSAAPRCRIWANCTPGAVIRWAAERHGRRKPSARQLKRKKPNR</sequence>
<reference evidence="2" key="1">
    <citation type="submission" date="2016-11" db="EMBL/GenBank/DDBJ databases">
        <authorList>
            <person name="Varghese N."/>
            <person name="Submissions S."/>
        </authorList>
    </citation>
    <scope>NUCLEOTIDE SEQUENCE [LARGE SCALE GENOMIC DNA]</scope>
    <source>
        <strain evidence="2">Sac-22</strain>
    </source>
</reference>
<dbReference type="Gene3D" id="3.40.420.10">
    <property type="entry name" value="Ricin (A subunit), domain 1"/>
    <property type="match status" value="1"/>
</dbReference>
<dbReference type="SUPFAM" id="SSF56371">
    <property type="entry name" value="Ribosome inactivating proteins (RIP)"/>
    <property type="match status" value="1"/>
</dbReference>
<dbReference type="EMBL" id="FRCX01000001">
    <property type="protein sequence ID" value="SHM32717.1"/>
    <property type="molecule type" value="Genomic_DNA"/>
</dbReference>